<sequence length="275" mass="30446">CVHGQVHKYEKLEKVGEGTYGKVYKAQDKTTDQLVAQEDAGLEMDEEGVPQLLLRDCPPSDALSSLYLVRLLRSSTPTTRAGSPFSTGLRVPRHGSHRASSTNCAKGWPIATILACFTEISNPKIFLVDKDKGILKIADLGLGRAFTVPLKSYTHEVLKWSGRQALFPVIRVQLDCFIYLVIAIVWLLGTPSRIDWRELVHCEIGTSILDGSLKNLRVAVPNLEPEGVDLLSKMLQYDPASRISAKAALDHPYFNSLDNQVSVLTSSFDDFVFCK</sequence>
<dbReference type="Gene3D" id="1.10.510.10">
    <property type="entry name" value="Transferase(Phosphotransferase) domain 1"/>
    <property type="match status" value="1"/>
</dbReference>
<evidence type="ECO:0000256" key="1">
    <source>
        <dbReference type="ARBA" id="ARBA00012425"/>
    </source>
</evidence>
<comment type="caution">
    <text evidence="8">The sequence shown here is derived from an EMBL/GenBank/DDBJ whole genome shotgun (WGS) entry which is preliminary data.</text>
</comment>
<evidence type="ECO:0000256" key="4">
    <source>
        <dbReference type="ARBA" id="ARBA00022741"/>
    </source>
</evidence>
<evidence type="ECO:0000256" key="5">
    <source>
        <dbReference type="ARBA" id="ARBA00022777"/>
    </source>
</evidence>
<keyword evidence="6" id="KW-0067">ATP-binding</keyword>
<dbReference type="PANTHER" id="PTHR24056">
    <property type="entry name" value="CELL DIVISION PROTEIN KINASE"/>
    <property type="match status" value="1"/>
</dbReference>
<keyword evidence="9" id="KW-1185">Reference proteome</keyword>
<evidence type="ECO:0000313" key="8">
    <source>
        <dbReference type="EMBL" id="KAF9612742.1"/>
    </source>
</evidence>
<dbReference type="GO" id="GO:0010468">
    <property type="term" value="P:regulation of gene expression"/>
    <property type="evidence" value="ECO:0007669"/>
    <property type="project" value="TreeGrafter"/>
</dbReference>
<dbReference type="Proteomes" id="UP000631114">
    <property type="component" value="Unassembled WGS sequence"/>
</dbReference>
<dbReference type="GO" id="GO:0005524">
    <property type="term" value="F:ATP binding"/>
    <property type="evidence" value="ECO:0007669"/>
    <property type="project" value="UniProtKB-KW"/>
</dbReference>
<gene>
    <name evidence="8" type="ORF">IFM89_003752</name>
</gene>
<keyword evidence="3" id="KW-0808">Transferase</keyword>
<reference evidence="8 9" key="1">
    <citation type="submission" date="2020-10" db="EMBL/GenBank/DDBJ databases">
        <title>The Coptis chinensis genome and diversification of protoberbering-type alkaloids.</title>
        <authorList>
            <person name="Wang B."/>
            <person name="Shu S."/>
            <person name="Song C."/>
            <person name="Liu Y."/>
        </authorList>
    </citation>
    <scope>NUCLEOTIDE SEQUENCE [LARGE SCALE GENOMIC DNA]</scope>
    <source>
        <strain evidence="8">HL-2020</strain>
        <tissue evidence="8">Leaf</tissue>
    </source>
</reference>
<evidence type="ECO:0000256" key="3">
    <source>
        <dbReference type="ARBA" id="ARBA00022679"/>
    </source>
</evidence>
<proteinExistence type="predicted"/>
<dbReference type="AlphaFoldDB" id="A0A835M1B9"/>
<feature type="non-terminal residue" evidence="8">
    <location>
        <position position="1"/>
    </location>
</feature>
<dbReference type="InterPro" id="IPR000719">
    <property type="entry name" value="Prot_kinase_dom"/>
</dbReference>
<feature type="domain" description="Protein kinase" evidence="7">
    <location>
        <begin position="9"/>
        <end position="254"/>
    </location>
</feature>
<keyword evidence="5" id="KW-0418">Kinase</keyword>
<dbReference type="OrthoDB" id="1732493at2759"/>
<organism evidence="8 9">
    <name type="scientific">Coptis chinensis</name>
    <dbReference type="NCBI Taxonomy" id="261450"/>
    <lineage>
        <taxon>Eukaryota</taxon>
        <taxon>Viridiplantae</taxon>
        <taxon>Streptophyta</taxon>
        <taxon>Embryophyta</taxon>
        <taxon>Tracheophyta</taxon>
        <taxon>Spermatophyta</taxon>
        <taxon>Magnoliopsida</taxon>
        <taxon>Ranunculales</taxon>
        <taxon>Ranunculaceae</taxon>
        <taxon>Coptidoideae</taxon>
        <taxon>Coptis</taxon>
    </lineage>
</organism>
<name>A0A835M1B9_9MAGN</name>
<keyword evidence="4" id="KW-0547">Nucleotide-binding</keyword>
<dbReference type="GO" id="GO:0005634">
    <property type="term" value="C:nucleus"/>
    <property type="evidence" value="ECO:0007669"/>
    <property type="project" value="TreeGrafter"/>
</dbReference>
<dbReference type="EMBL" id="JADFTS010000003">
    <property type="protein sequence ID" value="KAF9612742.1"/>
    <property type="molecule type" value="Genomic_DNA"/>
</dbReference>
<dbReference type="SMART" id="SM00220">
    <property type="entry name" value="S_TKc"/>
    <property type="match status" value="1"/>
</dbReference>
<evidence type="ECO:0000256" key="2">
    <source>
        <dbReference type="ARBA" id="ARBA00022527"/>
    </source>
</evidence>
<evidence type="ECO:0000313" key="9">
    <source>
        <dbReference type="Proteomes" id="UP000631114"/>
    </source>
</evidence>
<dbReference type="GO" id="GO:0004693">
    <property type="term" value="F:cyclin-dependent protein serine/threonine kinase activity"/>
    <property type="evidence" value="ECO:0007669"/>
    <property type="project" value="UniProtKB-EC"/>
</dbReference>
<dbReference type="GO" id="GO:0000082">
    <property type="term" value="P:G1/S transition of mitotic cell cycle"/>
    <property type="evidence" value="ECO:0007669"/>
    <property type="project" value="TreeGrafter"/>
</dbReference>
<dbReference type="GO" id="GO:0000307">
    <property type="term" value="C:cyclin-dependent protein kinase holoenzyme complex"/>
    <property type="evidence" value="ECO:0007669"/>
    <property type="project" value="TreeGrafter"/>
</dbReference>
<dbReference type="GO" id="GO:0005737">
    <property type="term" value="C:cytoplasm"/>
    <property type="evidence" value="ECO:0007669"/>
    <property type="project" value="TreeGrafter"/>
</dbReference>
<evidence type="ECO:0000259" key="7">
    <source>
        <dbReference type="SMART" id="SM00220"/>
    </source>
</evidence>
<dbReference type="PANTHER" id="PTHR24056:SF254">
    <property type="entry name" value="CYCLIN-DEPENDENT KINASE 2"/>
    <property type="match status" value="1"/>
</dbReference>
<dbReference type="SUPFAM" id="SSF56112">
    <property type="entry name" value="Protein kinase-like (PK-like)"/>
    <property type="match status" value="1"/>
</dbReference>
<evidence type="ECO:0000256" key="6">
    <source>
        <dbReference type="ARBA" id="ARBA00022840"/>
    </source>
</evidence>
<dbReference type="GO" id="GO:0007165">
    <property type="term" value="P:signal transduction"/>
    <property type="evidence" value="ECO:0007669"/>
    <property type="project" value="TreeGrafter"/>
</dbReference>
<accession>A0A835M1B9</accession>
<dbReference type="InterPro" id="IPR011009">
    <property type="entry name" value="Kinase-like_dom_sf"/>
</dbReference>
<dbReference type="EC" id="2.7.11.22" evidence="1"/>
<dbReference type="GO" id="GO:0010389">
    <property type="term" value="P:regulation of G2/M transition of mitotic cell cycle"/>
    <property type="evidence" value="ECO:0007669"/>
    <property type="project" value="TreeGrafter"/>
</dbReference>
<dbReference type="InterPro" id="IPR050108">
    <property type="entry name" value="CDK"/>
</dbReference>
<keyword evidence="2" id="KW-0723">Serine/threonine-protein kinase</keyword>
<protein>
    <recommendedName>
        <fullName evidence="1">cyclin-dependent kinase</fullName>
        <ecNumber evidence="1">2.7.11.22</ecNumber>
    </recommendedName>
</protein>
<dbReference type="GO" id="GO:0030332">
    <property type="term" value="F:cyclin binding"/>
    <property type="evidence" value="ECO:0007669"/>
    <property type="project" value="TreeGrafter"/>
</dbReference>
<dbReference type="Gene3D" id="3.30.200.20">
    <property type="entry name" value="Phosphorylase Kinase, domain 1"/>
    <property type="match status" value="1"/>
</dbReference>